<proteinExistence type="predicted"/>
<dbReference type="Proteomes" id="UP000626092">
    <property type="component" value="Unassembled WGS sequence"/>
</dbReference>
<dbReference type="OrthoDB" id="1715155at2759"/>
<name>A0A834HHN9_RHOSS</name>
<dbReference type="Gene3D" id="3.80.10.10">
    <property type="entry name" value="Ribonuclease Inhibitor"/>
    <property type="match status" value="1"/>
</dbReference>
<accession>A0A834HHN9</accession>
<dbReference type="EMBL" id="WJXA01000001">
    <property type="protein sequence ID" value="KAF7154132.1"/>
    <property type="molecule type" value="Genomic_DNA"/>
</dbReference>
<evidence type="ECO:0000313" key="1">
    <source>
        <dbReference type="EMBL" id="KAF7154132.1"/>
    </source>
</evidence>
<dbReference type="GO" id="GO:0005737">
    <property type="term" value="C:cytoplasm"/>
    <property type="evidence" value="ECO:0007669"/>
    <property type="project" value="TreeGrafter"/>
</dbReference>
<protein>
    <submittedName>
        <fullName evidence="1">Uncharacterized protein</fullName>
    </submittedName>
</protein>
<dbReference type="AlphaFoldDB" id="A0A834HHN9"/>
<dbReference type="InterPro" id="IPR001611">
    <property type="entry name" value="Leu-rich_rpt"/>
</dbReference>
<dbReference type="SUPFAM" id="SSF52047">
    <property type="entry name" value="RNI-like"/>
    <property type="match status" value="1"/>
</dbReference>
<dbReference type="SMART" id="SM00367">
    <property type="entry name" value="LRR_CC"/>
    <property type="match status" value="4"/>
</dbReference>
<dbReference type="Pfam" id="PF13516">
    <property type="entry name" value="LRR_6"/>
    <property type="match status" value="1"/>
</dbReference>
<organism evidence="1 2">
    <name type="scientific">Rhododendron simsii</name>
    <name type="common">Sims's rhododendron</name>
    <dbReference type="NCBI Taxonomy" id="118357"/>
    <lineage>
        <taxon>Eukaryota</taxon>
        <taxon>Viridiplantae</taxon>
        <taxon>Streptophyta</taxon>
        <taxon>Embryophyta</taxon>
        <taxon>Tracheophyta</taxon>
        <taxon>Spermatophyta</taxon>
        <taxon>Magnoliopsida</taxon>
        <taxon>eudicotyledons</taxon>
        <taxon>Gunneridae</taxon>
        <taxon>Pentapetalae</taxon>
        <taxon>asterids</taxon>
        <taxon>Ericales</taxon>
        <taxon>Ericaceae</taxon>
        <taxon>Ericoideae</taxon>
        <taxon>Rhodoreae</taxon>
        <taxon>Rhododendron</taxon>
    </lineage>
</organism>
<dbReference type="InterPro" id="IPR050648">
    <property type="entry name" value="F-box_LRR-repeat"/>
</dbReference>
<gene>
    <name evidence="1" type="ORF">RHSIM_Rhsim01G0030100</name>
</gene>
<evidence type="ECO:0000313" key="2">
    <source>
        <dbReference type="Proteomes" id="UP000626092"/>
    </source>
</evidence>
<dbReference type="InterPro" id="IPR032675">
    <property type="entry name" value="LRR_dom_sf"/>
</dbReference>
<keyword evidence="2" id="KW-1185">Reference proteome</keyword>
<dbReference type="InterPro" id="IPR006553">
    <property type="entry name" value="Leu-rich_rpt_Cys-con_subtyp"/>
</dbReference>
<reference evidence="1" key="1">
    <citation type="submission" date="2019-11" db="EMBL/GenBank/DDBJ databases">
        <authorList>
            <person name="Liu Y."/>
            <person name="Hou J."/>
            <person name="Li T.-Q."/>
            <person name="Guan C.-H."/>
            <person name="Wu X."/>
            <person name="Wu H.-Z."/>
            <person name="Ling F."/>
            <person name="Zhang R."/>
            <person name="Shi X.-G."/>
            <person name="Ren J.-P."/>
            <person name="Chen E.-F."/>
            <person name="Sun J.-M."/>
        </authorList>
    </citation>
    <scope>NUCLEOTIDE SEQUENCE</scope>
    <source>
        <strain evidence="1">Adult_tree_wgs_1</strain>
        <tissue evidence="1">Leaves</tissue>
    </source>
</reference>
<dbReference type="PANTHER" id="PTHR13382">
    <property type="entry name" value="MITOCHONDRIAL ATP SYNTHASE COUPLING FACTOR B"/>
    <property type="match status" value="1"/>
</dbReference>
<comment type="caution">
    <text evidence="1">The sequence shown here is derived from an EMBL/GenBank/DDBJ whole genome shotgun (WGS) entry which is preliminary data.</text>
</comment>
<sequence length="220" mass="24542">MESVFTDAKKLHSLTMSRDLLSDDKHICFVAKARPPLKKLKLVNDTTLESFGQVCPNLQILDVSCTRLTNSCIGEVLRRCPAITRLNIYGLNISDVFGSYSDHSVLNLKTLEAQDTQFDGEGMAMIGNRCRNLQYLDIGNCKKVTDKGVMEVVRSCERLRDILMGGCEKVSASVVLQMVSARPSLSNIEPPYFDDLSEQMINKVLSFGCRLNAIRLRLSS</sequence>